<protein>
    <submittedName>
        <fullName evidence="2">Uncharacterized protein</fullName>
    </submittedName>
</protein>
<reference evidence="2 3" key="1">
    <citation type="submission" date="2017-03" db="EMBL/GenBank/DDBJ databases">
        <authorList>
            <person name="Afonso C.L."/>
            <person name="Miller P.J."/>
            <person name="Scott M.A."/>
            <person name="Spackman E."/>
            <person name="Goraichik I."/>
            <person name="Dimitrov K.M."/>
            <person name="Suarez D.L."/>
            <person name="Swayne D.E."/>
        </authorList>
    </citation>
    <scope>NUCLEOTIDE SEQUENCE [LARGE SCALE GENOMIC DNA]</scope>
    <source>
        <strain evidence="2 3">CECT 7745</strain>
    </source>
</reference>
<dbReference type="Proteomes" id="UP000193224">
    <property type="component" value="Unassembled WGS sequence"/>
</dbReference>
<proteinExistence type="predicted"/>
<keyword evidence="3" id="KW-1185">Reference proteome</keyword>
<sequence length="42" mass="4516">MHSVFAVIGEETWAGGVTDMPSDPMSIQEKINVPSPHPPQTP</sequence>
<name>A0A1X7BNT4_9RHOB</name>
<evidence type="ECO:0000313" key="2">
    <source>
        <dbReference type="EMBL" id="SMC11288.1"/>
    </source>
</evidence>
<dbReference type="AlphaFoldDB" id="A0A1X7BNT4"/>
<evidence type="ECO:0000256" key="1">
    <source>
        <dbReference type="SAM" id="MobiDB-lite"/>
    </source>
</evidence>
<evidence type="ECO:0000313" key="3">
    <source>
        <dbReference type="Proteomes" id="UP000193224"/>
    </source>
</evidence>
<gene>
    <name evidence="2" type="ORF">ROA7745_01100</name>
</gene>
<accession>A0A1X7BNT4</accession>
<organism evidence="2 3">
    <name type="scientific">Roseovarius aestuarii</name>
    <dbReference type="NCBI Taxonomy" id="475083"/>
    <lineage>
        <taxon>Bacteria</taxon>
        <taxon>Pseudomonadati</taxon>
        <taxon>Pseudomonadota</taxon>
        <taxon>Alphaproteobacteria</taxon>
        <taxon>Rhodobacterales</taxon>
        <taxon>Roseobacteraceae</taxon>
        <taxon>Roseovarius</taxon>
    </lineage>
</organism>
<dbReference type="EMBL" id="FWXB01000003">
    <property type="protein sequence ID" value="SMC11288.1"/>
    <property type="molecule type" value="Genomic_DNA"/>
</dbReference>
<feature type="region of interest" description="Disordered" evidence="1">
    <location>
        <begin position="14"/>
        <end position="42"/>
    </location>
</feature>